<dbReference type="GO" id="GO:0016747">
    <property type="term" value="F:acyltransferase activity, transferring groups other than amino-acyl groups"/>
    <property type="evidence" value="ECO:0007669"/>
    <property type="project" value="InterPro"/>
</dbReference>
<dbReference type="KEGG" id="puo:RZN69_01135"/>
<dbReference type="PROSITE" id="PS51186">
    <property type="entry name" value="GNAT"/>
    <property type="match status" value="1"/>
</dbReference>
<dbReference type="InterPro" id="IPR016181">
    <property type="entry name" value="Acyl_CoA_acyltransferase"/>
</dbReference>
<evidence type="ECO:0000259" key="3">
    <source>
        <dbReference type="PROSITE" id="PS51186"/>
    </source>
</evidence>
<dbReference type="PANTHER" id="PTHR43877:SF1">
    <property type="entry name" value="ACETYLTRANSFERASE"/>
    <property type="match status" value="1"/>
</dbReference>
<feature type="domain" description="N-acetyltransferase" evidence="3">
    <location>
        <begin position="1"/>
        <end position="165"/>
    </location>
</feature>
<dbReference type="RefSeq" id="WP_317834157.1">
    <property type="nucleotide sequence ID" value="NZ_CP136920.1"/>
</dbReference>
<keyword evidence="5" id="KW-1185">Reference proteome</keyword>
<dbReference type="EMBL" id="CP136920">
    <property type="protein sequence ID" value="WOO41673.1"/>
    <property type="molecule type" value="Genomic_DNA"/>
</dbReference>
<organism evidence="4 5">
    <name type="scientific">Rubellicoccus peritrichatus</name>
    <dbReference type="NCBI Taxonomy" id="3080537"/>
    <lineage>
        <taxon>Bacteria</taxon>
        <taxon>Pseudomonadati</taxon>
        <taxon>Verrucomicrobiota</taxon>
        <taxon>Opitutia</taxon>
        <taxon>Puniceicoccales</taxon>
        <taxon>Cerasicoccaceae</taxon>
        <taxon>Rubellicoccus</taxon>
    </lineage>
</organism>
<sequence>MIKGATVADAKRIAEIHVQTWKVAYDGIVTSSYLESLSIESRANRWEKSLSQSTEGTLVYEETARVVGWVSYGPCRDKGESDKGEIYAIYVLPDHWGNKYGKKLILAAEENLRQSNLKEITLWVLEKNSRARLFYEQRGYSADGMKKELTMDGIKLIELRYAKSI</sequence>
<gene>
    <name evidence="4" type="ORF">RZN69_01135</name>
</gene>
<accession>A0AAQ3QVJ3</accession>
<dbReference type="Proteomes" id="UP001304300">
    <property type="component" value="Chromosome"/>
</dbReference>
<dbReference type="CDD" id="cd04301">
    <property type="entry name" value="NAT_SF"/>
    <property type="match status" value="1"/>
</dbReference>
<evidence type="ECO:0000313" key="5">
    <source>
        <dbReference type="Proteomes" id="UP001304300"/>
    </source>
</evidence>
<proteinExistence type="predicted"/>
<dbReference type="InterPro" id="IPR000182">
    <property type="entry name" value="GNAT_dom"/>
</dbReference>
<dbReference type="AlphaFoldDB" id="A0AAQ3QVJ3"/>
<dbReference type="Pfam" id="PF00583">
    <property type="entry name" value="Acetyltransf_1"/>
    <property type="match status" value="1"/>
</dbReference>
<evidence type="ECO:0000256" key="2">
    <source>
        <dbReference type="ARBA" id="ARBA00023315"/>
    </source>
</evidence>
<dbReference type="SUPFAM" id="SSF55729">
    <property type="entry name" value="Acyl-CoA N-acyltransferases (Nat)"/>
    <property type="match status" value="1"/>
</dbReference>
<protein>
    <submittedName>
        <fullName evidence="4">GNAT family N-acetyltransferase</fullName>
    </submittedName>
</protein>
<dbReference type="InterPro" id="IPR050832">
    <property type="entry name" value="Bact_Acetyltransf"/>
</dbReference>
<dbReference type="PANTHER" id="PTHR43877">
    <property type="entry name" value="AMINOALKYLPHOSPHONATE N-ACETYLTRANSFERASE-RELATED-RELATED"/>
    <property type="match status" value="1"/>
</dbReference>
<evidence type="ECO:0000256" key="1">
    <source>
        <dbReference type="ARBA" id="ARBA00022679"/>
    </source>
</evidence>
<keyword evidence="1" id="KW-0808">Transferase</keyword>
<name>A0AAQ3QVJ3_9BACT</name>
<reference evidence="4 5" key="1">
    <citation type="submission" date="2023-10" db="EMBL/GenBank/DDBJ databases">
        <title>Rubellicoccus peritrichatus gen. nov., sp. nov., isolated from an algae of coral reef tank.</title>
        <authorList>
            <person name="Luo J."/>
        </authorList>
    </citation>
    <scope>NUCLEOTIDE SEQUENCE [LARGE SCALE GENOMIC DNA]</scope>
    <source>
        <strain evidence="4 5">CR14</strain>
    </source>
</reference>
<keyword evidence="2" id="KW-0012">Acyltransferase</keyword>
<dbReference type="Gene3D" id="3.40.630.30">
    <property type="match status" value="1"/>
</dbReference>
<evidence type="ECO:0000313" key="4">
    <source>
        <dbReference type="EMBL" id="WOO41673.1"/>
    </source>
</evidence>